<dbReference type="AlphaFoldDB" id="D7WDT9"/>
<dbReference type="EMBL" id="ACLJ02000003">
    <property type="protein sequence ID" value="EFK54320.1"/>
    <property type="molecule type" value="Genomic_DNA"/>
</dbReference>
<evidence type="ECO:0000313" key="2">
    <source>
        <dbReference type="Proteomes" id="UP000004208"/>
    </source>
</evidence>
<reference evidence="1" key="1">
    <citation type="submission" date="2010-06" db="EMBL/GenBank/DDBJ databases">
        <authorList>
            <person name="Muzny D."/>
            <person name="Qin X."/>
            <person name="Buhay C."/>
            <person name="Dugan-Rocha S."/>
            <person name="Ding Y."/>
            <person name="Chen G."/>
            <person name="Hawes A."/>
            <person name="Holder M."/>
            <person name="Jhangiani S."/>
            <person name="Johnson A."/>
            <person name="Khan Z."/>
            <person name="Li Z."/>
            <person name="Liu W."/>
            <person name="Liu X."/>
            <person name="Perez L."/>
            <person name="Shen H."/>
            <person name="Wang Q."/>
            <person name="Watt J."/>
            <person name="Xi L."/>
            <person name="Xin Y."/>
            <person name="Zhou J."/>
            <person name="Deng J."/>
            <person name="Jiang H."/>
            <person name="Liu Y."/>
            <person name="Qu J."/>
            <person name="Song X.-Z."/>
            <person name="Zhang L."/>
            <person name="Villasana D."/>
            <person name="Johnson A."/>
            <person name="Liu J."/>
            <person name="Liyanage D."/>
            <person name="Lorensuhewa L."/>
            <person name="Robinson T."/>
            <person name="Song A."/>
            <person name="Song B.-B."/>
            <person name="Dinh H."/>
            <person name="Thornton R."/>
            <person name="Coyle M."/>
            <person name="Francisco L."/>
            <person name="Jackson L."/>
            <person name="Javaid M."/>
            <person name="Korchina V."/>
            <person name="Kovar C."/>
            <person name="Mata R."/>
            <person name="Mathew T."/>
            <person name="Ngo R."/>
            <person name="Nguyen L."/>
            <person name="Nguyen N."/>
            <person name="Okwuonu G."/>
            <person name="Ongeri F."/>
            <person name="Pham C."/>
            <person name="Simmons D."/>
            <person name="Wilczek-Boney K."/>
            <person name="Hale W."/>
            <person name="Jakkamsetti A."/>
            <person name="Pham P."/>
            <person name="Ruth R."/>
            <person name="San Lucas F."/>
            <person name="Warren J."/>
            <person name="Zhang J."/>
            <person name="Zhao Z."/>
            <person name="Zhou C."/>
            <person name="Zhu D."/>
            <person name="Lee S."/>
            <person name="Bess C."/>
            <person name="Blankenburg K."/>
            <person name="Forbes L."/>
            <person name="Fu Q."/>
            <person name="Gubbala S."/>
            <person name="Hirani K."/>
            <person name="Jayaseelan J.C."/>
            <person name="Lara F."/>
            <person name="Munidasa M."/>
            <person name="Palculict T."/>
            <person name="Patil S."/>
            <person name="Pu L.-L."/>
            <person name="Saada N."/>
            <person name="Tang L."/>
            <person name="Weissenberger G."/>
            <person name="Zhu Y."/>
            <person name="Hemphill L."/>
            <person name="Shang Y."/>
            <person name="Youmans B."/>
            <person name="Ayvaz T."/>
            <person name="Ross M."/>
            <person name="Santibanez J."/>
            <person name="Aqrawi P."/>
            <person name="Gross S."/>
            <person name="Joshi V."/>
            <person name="Fowler G."/>
            <person name="Nazareth L."/>
            <person name="Reid J."/>
            <person name="Worley K."/>
            <person name="Petrosino J."/>
            <person name="Highlander S."/>
            <person name="Gibbs R."/>
        </authorList>
    </citation>
    <scope>NUCLEOTIDE SEQUENCE [LARGE SCALE GENOMIC DNA]</scope>
    <source>
        <strain evidence="1">ATCC 33030</strain>
    </source>
</reference>
<evidence type="ECO:0000313" key="1">
    <source>
        <dbReference type="EMBL" id="EFK54320.1"/>
    </source>
</evidence>
<dbReference type="STRING" id="585529.HMPREF0291_11977"/>
<keyword evidence="2" id="KW-1185">Reference proteome</keyword>
<dbReference type="Proteomes" id="UP000004208">
    <property type="component" value="Unassembled WGS sequence"/>
</dbReference>
<organism evidence="1 2">
    <name type="scientific">Corynebacterium genitalium ATCC 33030</name>
    <dbReference type="NCBI Taxonomy" id="585529"/>
    <lineage>
        <taxon>Bacteria</taxon>
        <taxon>Bacillati</taxon>
        <taxon>Actinomycetota</taxon>
        <taxon>Actinomycetes</taxon>
        <taxon>Mycobacteriales</taxon>
        <taxon>Corynebacteriaceae</taxon>
        <taxon>Corynebacterium</taxon>
    </lineage>
</organism>
<accession>D7WDT9</accession>
<protein>
    <submittedName>
        <fullName evidence="1">Uncharacterized protein</fullName>
    </submittedName>
</protein>
<dbReference type="HOGENOM" id="CLU_3042439_0_0_11"/>
<name>D7WDT9_9CORY</name>
<comment type="caution">
    <text evidence="1">The sequence shown here is derived from an EMBL/GenBank/DDBJ whole genome shotgun (WGS) entry which is preliminary data.</text>
</comment>
<sequence length="54" mass="6412">MLDPPSRKIEDLQELQELRSAVEIDSGRRFTMDEIYREFGRLDLRCNWAAVWVG</sequence>
<proteinExistence type="predicted"/>
<gene>
    <name evidence="1" type="ORF">HMPREF0291_11977</name>
</gene>